<evidence type="ECO:0000313" key="8">
    <source>
        <dbReference type="Proteomes" id="UP000049828"/>
    </source>
</evidence>
<evidence type="ECO:0000256" key="1">
    <source>
        <dbReference type="ARBA" id="ARBA00022553"/>
    </source>
</evidence>
<dbReference type="Gene3D" id="3.30.565.10">
    <property type="entry name" value="Histidine kinase-like ATPase, C-terminal domain"/>
    <property type="match status" value="1"/>
</dbReference>
<evidence type="ECO:0000256" key="3">
    <source>
        <dbReference type="ARBA" id="ARBA00022777"/>
    </source>
</evidence>
<sequence>MCNVGNIILNSVLTFASVWIVRKFLDTFYEKKRWNVLSVSVWLIYIIFQGYVQFHSGDASVVTTIVNVLLCIMISAISYYGFGKNNIFLLTFFWAVWALVEMIIFFFLNLFCLEQRDFNMIGSIISKIIMLIGTYILSFVWKKRENSLIPVKYYIVFFFVSIGSIYIATAVFFSENNTVTAMIVFSILLLFNMIILEVYSKITEKTMLEKEKTVYEQQIHMMTNNTKEQKKLMEDFHRERHDLINKLIVLKNEIEQGEKENVIREIDKIIENNHTENYISDSGNQVIDALLNTKYSIAKENGIQFLLKIFIPEELPINQCDLGVVLGNALDNAIEATEKCTGNDKDIEIAMGIKKQSLVLVIKNPYEGYLKQDKSGKLISTKNDFRRHGYGISSIQKVADKYGGDVIIETQDGKFVLTVMMNIGDF</sequence>
<evidence type="ECO:0000256" key="2">
    <source>
        <dbReference type="ARBA" id="ARBA00022679"/>
    </source>
</evidence>
<keyword evidence="4" id="KW-0175">Coiled coil</keyword>
<dbReference type="PANTHER" id="PTHR40448:SF1">
    <property type="entry name" value="TWO-COMPONENT SENSOR HISTIDINE KINASE"/>
    <property type="match status" value="1"/>
</dbReference>
<dbReference type="Proteomes" id="UP000049828">
    <property type="component" value="Unassembled WGS sequence"/>
</dbReference>
<feature type="transmembrane region" description="Helical" evidence="5">
    <location>
        <begin position="34"/>
        <end position="54"/>
    </location>
</feature>
<protein>
    <recommendedName>
        <fullName evidence="6">Sensor histidine kinase NatK-like C-terminal domain-containing protein</fullName>
    </recommendedName>
</protein>
<dbReference type="InterPro" id="IPR032834">
    <property type="entry name" value="NatK-like_C"/>
</dbReference>
<proteinExistence type="predicted"/>
<evidence type="ECO:0000256" key="5">
    <source>
        <dbReference type="SAM" id="Phobius"/>
    </source>
</evidence>
<organism evidence="7 8">
    <name type="scientific">Roseburia inulinivorans</name>
    <dbReference type="NCBI Taxonomy" id="360807"/>
    <lineage>
        <taxon>Bacteria</taxon>
        <taxon>Bacillati</taxon>
        <taxon>Bacillota</taxon>
        <taxon>Clostridia</taxon>
        <taxon>Lachnospirales</taxon>
        <taxon>Lachnospiraceae</taxon>
        <taxon>Roseburia</taxon>
    </lineage>
</organism>
<dbReference type="GO" id="GO:0000155">
    <property type="term" value="F:phosphorelay sensor kinase activity"/>
    <property type="evidence" value="ECO:0007669"/>
    <property type="project" value="InterPro"/>
</dbReference>
<keyword evidence="3" id="KW-0418">Kinase</keyword>
<evidence type="ECO:0000256" key="4">
    <source>
        <dbReference type="SAM" id="Coils"/>
    </source>
</evidence>
<gene>
    <name evidence="7" type="ORF">RIL183_15061</name>
</gene>
<keyword evidence="2" id="KW-0808">Transferase</keyword>
<name>A0A0M6WH59_9FIRM</name>
<feature type="transmembrane region" description="Helical" evidence="5">
    <location>
        <begin position="153"/>
        <end position="173"/>
    </location>
</feature>
<keyword evidence="5" id="KW-0472">Membrane</keyword>
<accession>A0A0M6WH59</accession>
<feature type="transmembrane region" description="Helical" evidence="5">
    <location>
        <begin position="179"/>
        <end position="199"/>
    </location>
</feature>
<dbReference type="OrthoDB" id="9816523at2"/>
<feature type="transmembrane region" description="Helical" evidence="5">
    <location>
        <begin position="6"/>
        <end position="22"/>
    </location>
</feature>
<reference evidence="8" key="1">
    <citation type="submission" date="2015-05" db="EMBL/GenBank/DDBJ databases">
        <authorList>
            <consortium name="Pathogen Informatics"/>
        </authorList>
    </citation>
    <scope>NUCLEOTIDE SEQUENCE [LARGE SCALE GENOMIC DNA]</scope>
    <source>
        <strain evidence="8">L1-83</strain>
    </source>
</reference>
<evidence type="ECO:0000259" key="6">
    <source>
        <dbReference type="Pfam" id="PF14501"/>
    </source>
</evidence>
<evidence type="ECO:0000313" key="7">
    <source>
        <dbReference type="EMBL" id="CRL34640.1"/>
    </source>
</evidence>
<feature type="coiled-coil region" evidence="4">
    <location>
        <begin position="233"/>
        <end position="260"/>
    </location>
</feature>
<keyword evidence="8" id="KW-1185">Reference proteome</keyword>
<dbReference type="GO" id="GO:0042802">
    <property type="term" value="F:identical protein binding"/>
    <property type="evidence" value="ECO:0007669"/>
    <property type="project" value="TreeGrafter"/>
</dbReference>
<feature type="transmembrane region" description="Helical" evidence="5">
    <location>
        <begin position="120"/>
        <end position="141"/>
    </location>
</feature>
<keyword evidence="5" id="KW-0812">Transmembrane</keyword>
<dbReference type="InterPro" id="IPR036890">
    <property type="entry name" value="HATPase_C_sf"/>
</dbReference>
<dbReference type="PANTHER" id="PTHR40448">
    <property type="entry name" value="TWO-COMPONENT SENSOR HISTIDINE KINASE"/>
    <property type="match status" value="1"/>
</dbReference>
<dbReference type="STRING" id="360807.ERS852392_02843"/>
<dbReference type="InterPro" id="IPR016120">
    <property type="entry name" value="Sig_transdc_His_kin_SpoOB"/>
</dbReference>
<dbReference type="SUPFAM" id="SSF55874">
    <property type="entry name" value="ATPase domain of HSP90 chaperone/DNA topoisomerase II/histidine kinase"/>
    <property type="match status" value="1"/>
</dbReference>
<feature type="transmembrane region" description="Helical" evidence="5">
    <location>
        <begin position="60"/>
        <end position="80"/>
    </location>
</feature>
<feature type="domain" description="Sensor histidine kinase NatK-like C-terminal" evidence="6">
    <location>
        <begin position="318"/>
        <end position="421"/>
    </location>
</feature>
<keyword evidence="5" id="KW-1133">Transmembrane helix</keyword>
<dbReference type="Pfam" id="PF14501">
    <property type="entry name" value="HATPase_c_5"/>
    <property type="match status" value="1"/>
</dbReference>
<keyword evidence="1" id="KW-0597">Phosphoprotein</keyword>
<dbReference type="AlphaFoldDB" id="A0A0M6WH59"/>
<feature type="transmembrane region" description="Helical" evidence="5">
    <location>
        <begin position="87"/>
        <end position="108"/>
    </location>
</feature>
<dbReference type="SUPFAM" id="SSF55890">
    <property type="entry name" value="Sporulation response regulatory protein Spo0B"/>
    <property type="match status" value="1"/>
</dbReference>
<dbReference type="EMBL" id="CVRS01000048">
    <property type="protein sequence ID" value="CRL34640.1"/>
    <property type="molecule type" value="Genomic_DNA"/>
</dbReference>
<dbReference type="CDD" id="cd16935">
    <property type="entry name" value="HATPase_AgrC-ComD-like"/>
    <property type="match status" value="1"/>
</dbReference>